<sequence length="480" mass="50155">MDAQPTRRRVLATLGATGVTALAGCTNDSDDGDGNQTDGNGDGSPTNGGSMTEGDGTTGTTTGSAGDVSGTLKVGIVQPVSGDLKYYGQQALWGFYSGLGYKGEASSLPDASTGTKTMSVGNLDVEMHVRDTKLQASTAQEVATDLVQSEEVDLLFGCTSSASATQVVNTVTKQSGVPTMIGPAASADVTSSSETCTDLVFRTSENTAMDARSGGKYVAENSDVSKVYLFGADYSFGRAVVNNYKTVLQANGVEIVGERFVEQGYSEWTPLLDNAADAGAEGIVGGFTVATLPALFTTVLNGNYDFSVFGGFATQITTQIVGQTMQKVLGDPLTAEKVEASNLGPFTTRYHWNQYDNEINDRFVEMYSNAYDAVPDLFTSGTFTAASAIVQAAQSAGSTDGAEIADAMRGMTVQDTPKGEGAYVFQEYNNQARSPMTVANVVPNDEDLWNAPVKPSAPVATISKDQTTIPADASEMNCSL</sequence>
<dbReference type="RefSeq" id="WP_250872760.1">
    <property type="nucleotide sequence ID" value="NZ_JALXFV010000003.1"/>
</dbReference>
<feature type="domain" description="Leucine-binding protein" evidence="3">
    <location>
        <begin position="71"/>
        <end position="442"/>
    </location>
</feature>
<dbReference type="InterPro" id="IPR028081">
    <property type="entry name" value="Leu-bd"/>
</dbReference>
<dbReference type="Proteomes" id="UP001597187">
    <property type="component" value="Unassembled WGS sequence"/>
</dbReference>
<dbReference type="PANTHER" id="PTHR30483:SF6">
    <property type="entry name" value="PERIPLASMIC BINDING PROTEIN OF ABC TRANSPORTER FOR NATURAL AMINO ACIDS"/>
    <property type="match status" value="1"/>
</dbReference>
<feature type="region of interest" description="Disordered" evidence="2">
    <location>
        <begin position="22"/>
        <end position="69"/>
    </location>
</feature>
<dbReference type="SUPFAM" id="SSF53822">
    <property type="entry name" value="Periplasmic binding protein-like I"/>
    <property type="match status" value="1"/>
</dbReference>
<evidence type="ECO:0000259" key="3">
    <source>
        <dbReference type="Pfam" id="PF13458"/>
    </source>
</evidence>
<keyword evidence="5" id="KW-1185">Reference proteome</keyword>
<gene>
    <name evidence="4" type="ORF">ACFSBT_05725</name>
</gene>
<dbReference type="Gene3D" id="3.40.50.2300">
    <property type="match status" value="2"/>
</dbReference>
<evidence type="ECO:0000313" key="5">
    <source>
        <dbReference type="Proteomes" id="UP001597187"/>
    </source>
</evidence>
<dbReference type="PANTHER" id="PTHR30483">
    <property type="entry name" value="LEUCINE-SPECIFIC-BINDING PROTEIN"/>
    <property type="match status" value="1"/>
</dbReference>
<comment type="caution">
    <text evidence="4">The sequence shown here is derived from an EMBL/GenBank/DDBJ whole genome shotgun (WGS) entry which is preliminary data.</text>
</comment>
<organism evidence="4 5">
    <name type="scientific">Halomarina rubra</name>
    <dbReference type="NCBI Taxonomy" id="2071873"/>
    <lineage>
        <taxon>Archaea</taxon>
        <taxon>Methanobacteriati</taxon>
        <taxon>Methanobacteriota</taxon>
        <taxon>Stenosarchaea group</taxon>
        <taxon>Halobacteria</taxon>
        <taxon>Halobacteriales</taxon>
        <taxon>Natronomonadaceae</taxon>
        <taxon>Halomarina</taxon>
    </lineage>
</organism>
<accession>A0ABD6ASG1</accession>
<evidence type="ECO:0000256" key="1">
    <source>
        <dbReference type="ARBA" id="ARBA00022729"/>
    </source>
</evidence>
<proteinExistence type="predicted"/>
<dbReference type="Pfam" id="PF13458">
    <property type="entry name" value="Peripla_BP_6"/>
    <property type="match status" value="1"/>
</dbReference>
<dbReference type="EMBL" id="JBHUDC010000003">
    <property type="protein sequence ID" value="MFD1512781.1"/>
    <property type="molecule type" value="Genomic_DNA"/>
</dbReference>
<reference evidence="4 5" key="1">
    <citation type="journal article" date="2019" name="Int. J. Syst. Evol. Microbiol.">
        <title>The Global Catalogue of Microorganisms (GCM) 10K type strain sequencing project: providing services to taxonomists for standard genome sequencing and annotation.</title>
        <authorList>
            <consortium name="The Broad Institute Genomics Platform"/>
            <consortium name="The Broad Institute Genome Sequencing Center for Infectious Disease"/>
            <person name="Wu L."/>
            <person name="Ma J."/>
        </authorList>
    </citation>
    <scope>NUCLEOTIDE SEQUENCE [LARGE SCALE GENOMIC DNA]</scope>
    <source>
        <strain evidence="4 5">CGMCC 1.12563</strain>
    </source>
</reference>
<dbReference type="PROSITE" id="PS51257">
    <property type="entry name" value="PROKAR_LIPOPROTEIN"/>
    <property type="match status" value="1"/>
</dbReference>
<evidence type="ECO:0000256" key="2">
    <source>
        <dbReference type="SAM" id="MobiDB-lite"/>
    </source>
</evidence>
<keyword evidence="1" id="KW-0732">Signal</keyword>
<evidence type="ECO:0000313" key="4">
    <source>
        <dbReference type="EMBL" id="MFD1512781.1"/>
    </source>
</evidence>
<dbReference type="InterPro" id="IPR051010">
    <property type="entry name" value="BCAA_transport"/>
</dbReference>
<dbReference type="AlphaFoldDB" id="A0ABD6ASG1"/>
<feature type="compositionally biased region" description="Low complexity" evidence="2">
    <location>
        <begin position="48"/>
        <end position="69"/>
    </location>
</feature>
<dbReference type="InterPro" id="IPR028082">
    <property type="entry name" value="Peripla_BP_I"/>
</dbReference>
<name>A0ABD6ASG1_9EURY</name>
<protein>
    <submittedName>
        <fullName evidence="4">ABC transporter substrate-binding protein</fullName>
    </submittedName>
</protein>